<proteinExistence type="predicted"/>
<evidence type="ECO:0000313" key="2">
    <source>
        <dbReference type="Proteomes" id="UP000324222"/>
    </source>
</evidence>
<accession>A0A5B7JTG9</accession>
<dbReference type="EMBL" id="VSRR010112548">
    <property type="protein sequence ID" value="MPC98069.1"/>
    <property type="molecule type" value="Genomic_DNA"/>
</dbReference>
<protein>
    <submittedName>
        <fullName evidence="1">Uncharacterized protein</fullName>
    </submittedName>
</protein>
<gene>
    <name evidence="1" type="ORF">E2C01_093419</name>
</gene>
<sequence>MGLSLRIVFGLSLNEASWT</sequence>
<keyword evidence="2" id="KW-1185">Reference proteome</keyword>
<dbReference type="Proteomes" id="UP000324222">
    <property type="component" value="Unassembled WGS sequence"/>
</dbReference>
<dbReference type="AlphaFoldDB" id="A0A5B7JTG9"/>
<name>A0A5B7JTG9_PORTR</name>
<organism evidence="1 2">
    <name type="scientific">Portunus trituberculatus</name>
    <name type="common">Swimming crab</name>
    <name type="synonym">Neptunus trituberculatus</name>
    <dbReference type="NCBI Taxonomy" id="210409"/>
    <lineage>
        <taxon>Eukaryota</taxon>
        <taxon>Metazoa</taxon>
        <taxon>Ecdysozoa</taxon>
        <taxon>Arthropoda</taxon>
        <taxon>Crustacea</taxon>
        <taxon>Multicrustacea</taxon>
        <taxon>Malacostraca</taxon>
        <taxon>Eumalacostraca</taxon>
        <taxon>Eucarida</taxon>
        <taxon>Decapoda</taxon>
        <taxon>Pleocyemata</taxon>
        <taxon>Brachyura</taxon>
        <taxon>Eubrachyura</taxon>
        <taxon>Portunoidea</taxon>
        <taxon>Portunidae</taxon>
        <taxon>Portuninae</taxon>
        <taxon>Portunus</taxon>
    </lineage>
</organism>
<evidence type="ECO:0000313" key="1">
    <source>
        <dbReference type="EMBL" id="MPC98069.1"/>
    </source>
</evidence>
<comment type="caution">
    <text evidence="1">The sequence shown here is derived from an EMBL/GenBank/DDBJ whole genome shotgun (WGS) entry which is preliminary data.</text>
</comment>
<reference evidence="1 2" key="1">
    <citation type="submission" date="2019-05" db="EMBL/GenBank/DDBJ databases">
        <title>Another draft genome of Portunus trituberculatus and its Hox gene families provides insights of decapod evolution.</title>
        <authorList>
            <person name="Jeong J.-H."/>
            <person name="Song I."/>
            <person name="Kim S."/>
            <person name="Choi T."/>
            <person name="Kim D."/>
            <person name="Ryu S."/>
            <person name="Kim W."/>
        </authorList>
    </citation>
    <scope>NUCLEOTIDE SEQUENCE [LARGE SCALE GENOMIC DNA]</scope>
    <source>
        <tissue evidence="1">Muscle</tissue>
    </source>
</reference>